<proteinExistence type="inferred from homology"/>
<dbReference type="STRING" id="1703345.A3860_03345"/>
<accession>A0A1V9G9S0</accession>
<dbReference type="GO" id="GO:0003796">
    <property type="term" value="F:lysozyme activity"/>
    <property type="evidence" value="ECO:0007669"/>
    <property type="project" value="InterPro"/>
</dbReference>
<dbReference type="RefSeq" id="WP_081145099.1">
    <property type="nucleotide sequence ID" value="NZ_LVYD01000001.1"/>
</dbReference>
<keyword evidence="3" id="KW-0326">Glycosidase</keyword>
<dbReference type="AlphaFoldDB" id="A0A1V9G9S0"/>
<keyword evidence="4" id="KW-0812">Transmembrane</keyword>
<dbReference type="Pfam" id="PF01183">
    <property type="entry name" value="Glyco_hydro_25"/>
    <property type="match status" value="1"/>
</dbReference>
<comment type="caution">
    <text evidence="5">The sequence shown here is derived from an EMBL/GenBank/DDBJ whole genome shotgun (WGS) entry which is preliminary data.</text>
</comment>
<keyword evidence="4" id="KW-1133">Transmembrane helix</keyword>
<dbReference type="Gene3D" id="3.20.20.80">
    <property type="entry name" value="Glycosidases"/>
    <property type="match status" value="1"/>
</dbReference>
<dbReference type="Proteomes" id="UP000192796">
    <property type="component" value="Unassembled WGS sequence"/>
</dbReference>
<dbReference type="PROSITE" id="PS51904">
    <property type="entry name" value="GLYCOSYL_HYDROL_F25_2"/>
    <property type="match status" value="1"/>
</dbReference>
<dbReference type="GO" id="GO:0016052">
    <property type="term" value="P:carbohydrate catabolic process"/>
    <property type="evidence" value="ECO:0007669"/>
    <property type="project" value="TreeGrafter"/>
</dbReference>
<dbReference type="SMART" id="SM00641">
    <property type="entry name" value="Glyco_25"/>
    <property type="match status" value="1"/>
</dbReference>
<reference evidence="5 6" key="1">
    <citation type="submission" date="2016-03" db="EMBL/GenBank/DDBJ databases">
        <title>Niastella vici sp. nov., isolated from farmland soil.</title>
        <authorList>
            <person name="Chen L."/>
            <person name="Wang D."/>
            <person name="Yang S."/>
            <person name="Wang G."/>
        </authorList>
    </citation>
    <scope>NUCLEOTIDE SEQUENCE [LARGE SCALE GENOMIC DNA]</scope>
    <source>
        <strain evidence="5 6">DJ57</strain>
    </source>
</reference>
<dbReference type="EMBL" id="LVYD01000001">
    <property type="protein sequence ID" value="OQP67399.1"/>
    <property type="molecule type" value="Genomic_DNA"/>
</dbReference>
<gene>
    <name evidence="5" type="ORF">A3860_03345</name>
</gene>
<evidence type="ECO:0000256" key="3">
    <source>
        <dbReference type="ARBA" id="ARBA00023295"/>
    </source>
</evidence>
<evidence type="ECO:0000256" key="2">
    <source>
        <dbReference type="ARBA" id="ARBA00022801"/>
    </source>
</evidence>
<evidence type="ECO:0000313" key="6">
    <source>
        <dbReference type="Proteomes" id="UP000192796"/>
    </source>
</evidence>
<evidence type="ECO:0000313" key="5">
    <source>
        <dbReference type="EMBL" id="OQP67399.1"/>
    </source>
</evidence>
<dbReference type="PANTHER" id="PTHR34135:SF2">
    <property type="entry name" value="LYSOZYME"/>
    <property type="match status" value="1"/>
</dbReference>
<keyword evidence="4" id="KW-0472">Membrane</keyword>
<dbReference type="GO" id="GO:0016998">
    <property type="term" value="P:cell wall macromolecule catabolic process"/>
    <property type="evidence" value="ECO:0007669"/>
    <property type="project" value="InterPro"/>
</dbReference>
<dbReference type="OrthoDB" id="9798192at2"/>
<dbReference type="InterPro" id="IPR017853">
    <property type="entry name" value="GH"/>
</dbReference>
<dbReference type="InterPro" id="IPR018077">
    <property type="entry name" value="Glyco_hydro_fam25_subgr"/>
</dbReference>
<sequence length="258" mass="30733">MANKKKVAIVFWKILIGLIATATVFMLLFRVYEWWQERRAHFIRYEAFGIEIPTRYHIHGIDVSRYQETIDWESVKSMDVEGVKLGFSFIKATEGVESEDRFYKRNWKRAKEAGMARGAYHFFIATKNGKVQAEHFIKTVELQPGDLPPVLDVEKTFGVPYSKVRERVREWLVTVENYYGVRPIIYANVDFYQQVLKDEFDDYPLWVAHYLQKEKPRIYRDWHFWQYSEQGHVNGIFCRVDFNAFNGDSTEFKNLLIN</sequence>
<dbReference type="PANTHER" id="PTHR34135">
    <property type="entry name" value="LYSOZYME"/>
    <property type="match status" value="1"/>
</dbReference>
<keyword evidence="2 5" id="KW-0378">Hydrolase</keyword>
<name>A0A1V9G9S0_9BACT</name>
<dbReference type="SUPFAM" id="SSF51445">
    <property type="entry name" value="(Trans)glycosidases"/>
    <property type="match status" value="1"/>
</dbReference>
<feature type="transmembrane region" description="Helical" evidence="4">
    <location>
        <begin position="7"/>
        <end position="29"/>
    </location>
</feature>
<organism evidence="5 6">
    <name type="scientific">Niastella vici</name>
    <dbReference type="NCBI Taxonomy" id="1703345"/>
    <lineage>
        <taxon>Bacteria</taxon>
        <taxon>Pseudomonadati</taxon>
        <taxon>Bacteroidota</taxon>
        <taxon>Chitinophagia</taxon>
        <taxon>Chitinophagales</taxon>
        <taxon>Chitinophagaceae</taxon>
        <taxon>Niastella</taxon>
    </lineage>
</organism>
<comment type="similarity">
    <text evidence="1">Belongs to the glycosyl hydrolase 25 family.</text>
</comment>
<evidence type="ECO:0000256" key="4">
    <source>
        <dbReference type="SAM" id="Phobius"/>
    </source>
</evidence>
<evidence type="ECO:0000256" key="1">
    <source>
        <dbReference type="ARBA" id="ARBA00010646"/>
    </source>
</evidence>
<protein>
    <submittedName>
        <fullName evidence="5">Glycoside hydrolase</fullName>
    </submittedName>
</protein>
<dbReference type="InterPro" id="IPR002053">
    <property type="entry name" value="Glyco_hydro_25"/>
</dbReference>
<dbReference type="GO" id="GO:0009253">
    <property type="term" value="P:peptidoglycan catabolic process"/>
    <property type="evidence" value="ECO:0007669"/>
    <property type="project" value="InterPro"/>
</dbReference>
<keyword evidence="6" id="KW-1185">Reference proteome</keyword>